<dbReference type="Proteomes" id="UP000031192">
    <property type="component" value="Unassembled WGS sequence"/>
</dbReference>
<name>A0A0B4GKH5_METGA</name>
<protein>
    <submittedName>
        <fullName evidence="2">DNase1 protein</fullName>
    </submittedName>
</protein>
<proteinExistence type="predicted"/>
<evidence type="ECO:0000313" key="2">
    <source>
        <dbReference type="EMBL" id="KID87585.1"/>
    </source>
</evidence>
<evidence type="ECO:0000313" key="3">
    <source>
        <dbReference type="Proteomes" id="UP000031192"/>
    </source>
</evidence>
<reference evidence="2 3" key="1">
    <citation type="journal article" date="2014" name="Proc. Natl. Acad. Sci. U.S.A.">
        <title>Trajectory and genomic determinants of fungal-pathogen speciation and host adaptation.</title>
        <authorList>
            <person name="Hu X."/>
            <person name="Xiao G."/>
            <person name="Zheng P."/>
            <person name="Shang Y."/>
            <person name="Su Y."/>
            <person name="Zhang X."/>
            <person name="Liu X."/>
            <person name="Zhan S."/>
            <person name="St Leger R.J."/>
            <person name="Wang C."/>
        </authorList>
    </citation>
    <scope>NUCLEOTIDE SEQUENCE [LARGE SCALE GENOMIC DNA]</scope>
    <source>
        <strain evidence="2 3">ARSEF 977</strain>
    </source>
</reference>
<accession>A0A0B4GKH5</accession>
<organism evidence="2 3">
    <name type="scientific">Metarhizium guizhouense (strain ARSEF 977)</name>
    <dbReference type="NCBI Taxonomy" id="1276136"/>
    <lineage>
        <taxon>Eukaryota</taxon>
        <taxon>Fungi</taxon>
        <taxon>Dikarya</taxon>
        <taxon>Ascomycota</taxon>
        <taxon>Pezizomycotina</taxon>
        <taxon>Sordariomycetes</taxon>
        <taxon>Hypocreomycetidae</taxon>
        <taxon>Hypocreales</taxon>
        <taxon>Clavicipitaceae</taxon>
        <taxon>Metarhizium</taxon>
    </lineage>
</organism>
<dbReference type="HOGENOM" id="CLU_120092_0_0_1"/>
<sequence>MRFATSALALVASAAAASAASITFWTLDDLVRTIYFTPNPGFPEVAPVTCNDKQKKTVVNFPDQWIGNYYAVQKGQKNVPGMLGEVNFGAWGGMTYFDVSAIVDPNDQNNVKQMYPASGKSPMSGCPVFPCNNAYYLPDDVQTKVTHETDLVTTLGAGFTGINFS</sequence>
<dbReference type="OrthoDB" id="3513524at2759"/>
<gene>
    <name evidence="2" type="ORF">MGU_05234</name>
</gene>
<keyword evidence="3" id="KW-1185">Reference proteome</keyword>
<evidence type="ECO:0000256" key="1">
    <source>
        <dbReference type="SAM" id="SignalP"/>
    </source>
</evidence>
<feature type="chain" id="PRO_5002103330" evidence="1">
    <location>
        <begin position="20"/>
        <end position="165"/>
    </location>
</feature>
<comment type="caution">
    <text evidence="2">The sequence shown here is derived from an EMBL/GenBank/DDBJ whole genome shotgun (WGS) entry which is preliminary data.</text>
</comment>
<feature type="signal peptide" evidence="1">
    <location>
        <begin position="1"/>
        <end position="19"/>
    </location>
</feature>
<keyword evidence="1" id="KW-0732">Signal</keyword>
<dbReference type="AlphaFoldDB" id="A0A0B4GKH5"/>
<dbReference type="EMBL" id="AZNH01000015">
    <property type="protein sequence ID" value="KID87585.1"/>
    <property type="molecule type" value="Genomic_DNA"/>
</dbReference>